<name>W1P930_AMBTC</name>
<evidence type="ECO:0000313" key="2">
    <source>
        <dbReference type="EMBL" id="ERN03500.1"/>
    </source>
</evidence>
<dbReference type="PANTHER" id="PTHR34795:SF1">
    <property type="entry name" value="NEMATODE RESISTANCE PROTEIN-LIKE HSPRO1"/>
    <property type="match status" value="1"/>
</dbReference>
<dbReference type="AlphaFoldDB" id="W1P930"/>
<gene>
    <name evidence="2" type="ORF">AMTR_s00003p00269910</name>
</gene>
<reference evidence="3" key="1">
    <citation type="journal article" date="2013" name="Science">
        <title>The Amborella genome and the evolution of flowering plants.</title>
        <authorList>
            <consortium name="Amborella Genome Project"/>
        </authorList>
    </citation>
    <scope>NUCLEOTIDE SEQUENCE [LARGE SCALE GENOMIC DNA]</scope>
</reference>
<dbReference type="Gramene" id="ERN03500">
    <property type="protein sequence ID" value="ERN03500"/>
    <property type="gene ID" value="AMTR_s00003p00269910"/>
</dbReference>
<dbReference type="Pfam" id="PF07231">
    <property type="entry name" value="Hs1pro-1_N"/>
    <property type="match status" value="1"/>
</dbReference>
<dbReference type="EMBL" id="KI394358">
    <property type="protein sequence ID" value="ERN03500.1"/>
    <property type="molecule type" value="Genomic_DNA"/>
</dbReference>
<evidence type="ECO:0000313" key="3">
    <source>
        <dbReference type="Proteomes" id="UP000017836"/>
    </source>
</evidence>
<dbReference type="GO" id="GO:0006952">
    <property type="term" value="P:defense response"/>
    <property type="evidence" value="ECO:0007669"/>
    <property type="project" value="InterPro"/>
</dbReference>
<proteinExistence type="predicted"/>
<evidence type="ECO:0000259" key="1">
    <source>
        <dbReference type="Pfam" id="PF07231"/>
    </source>
</evidence>
<dbReference type="PANTHER" id="PTHR34795">
    <property type="entry name" value="NEMATODE RESISTANCE PROTEIN-LIKE HSPRO1"/>
    <property type="match status" value="1"/>
</dbReference>
<organism evidence="2 3">
    <name type="scientific">Amborella trichopoda</name>
    <dbReference type="NCBI Taxonomy" id="13333"/>
    <lineage>
        <taxon>Eukaryota</taxon>
        <taxon>Viridiplantae</taxon>
        <taxon>Streptophyta</taxon>
        <taxon>Embryophyta</taxon>
        <taxon>Tracheophyta</taxon>
        <taxon>Spermatophyta</taxon>
        <taxon>Magnoliopsida</taxon>
        <taxon>Amborellales</taxon>
        <taxon>Amborellaceae</taxon>
        <taxon>Amborella</taxon>
    </lineage>
</organism>
<dbReference type="HOGENOM" id="CLU_1867867_0_0_1"/>
<protein>
    <recommendedName>
        <fullName evidence="1">Nematode resistance protein-like HSPRO1 N-terminal domain-containing protein</fullName>
    </recommendedName>
</protein>
<dbReference type="InterPro" id="IPR009869">
    <property type="entry name" value="HSPRO1_N"/>
</dbReference>
<feature type="domain" description="Nematode resistance protein-like HSPRO1 N-terminal" evidence="1">
    <location>
        <begin position="26"/>
        <end position="101"/>
    </location>
</feature>
<sequence>MVEIWGKETCRKERYPLENGPSKSDEEEREKIASCYAPTVNLHLSKGVVTKGDSLQEMWKINGASFTPSQQSLLPRLGGMPRLGAWHKSQDIALKPWFSIECHFQRAPFTQELQAPNLFGKPVLEYDLVCKLQSSTL</sequence>
<accession>W1P930</accession>
<keyword evidence="3" id="KW-1185">Reference proteome</keyword>
<dbReference type="Proteomes" id="UP000017836">
    <property type="component" value="Unassembled WGS sequence"/>
</dbReference>
<dbReference type="InterPro" id="IPR038759">
    <property type="entry name" value="HSPRO1/HSPRO2"/>
</dbReference>